<dbReference type="SMART" id="SM00128">
    <property type="entry name" value="IPPc"/>
    <property type="match status" value="1"/>
</dbReference>
<dbReference type="InterPro" id="IPR036691">
    <property type="entry name" value="Endo/exonu/phosph_ase_sf"/>
</dbReference>
<evidence type="ECO:0000313" key="4">
    <source>
        <dbReference type="Proteomes" id="UP000887575"/>
    </source>
</evidence>
<dbReference type="GO" id="GO:0004439">
    <property type="term" value="F:phosphatidylinositol-4,5-bisphosphate 5-phosphatase activity"/>
    <property type="evidence" value="ECO:0007669"/>
    <property type="project" value="TreeGrafter"/>
</dbReference>
<feature type="compositionally biased region" description="Polar residues" evidence="1">
    <location>
        <begin position="653"/>
        <end position="662"/>
    </location>
</feature>
<sequence>MDQSKQESFDLFLCGTSFENSLFDRASSLLPQTLMQEYSEAVEQLVNRSSEITANEKIKVFCGTWNVNGGKNMYNVAFRNQERIADWLFPNDSNLVTISTDIEKIADVVAIGLEELVDLNAQNMVKASTTNQRVWLEGIRKALHEKAPYILLGCEQLMGVCLYVFIHPRLAPALKDFAIGSVKTGMGGATANKGSVAFRLVVHSTSLCFVCSHFAAGQNEIPDRNADWQTAMRKLRFPQGRDIASHDVIFWFGDFNYRISMGREDVKRAIAGRQFDELVPNDQLTQQRAASNTFVGFNEGPLHFPPTYKYDTFSDDYDTSEKCRVPAWTDRVLWKDNRGKKSATNLINYDRAELRTSDHRPVFAVFQTDVYRVDWSKCEGLVEDIVSSMGPPDGTIICSIEGLSHFPPELVREILIKIRELELQLLTSKLDGPELWLIFSTGECAIAALSMDGLIINRHQLNVQLRTPEWTDHVKPRLAKFDVTVEQMDVPGVEYGETNEFLFDEDDDLSETASISRLSLLSTAPPERPRPPSRGPPERPQRPASVNLHIPTSSSAIQLVALDWPDNESASSYSALSSSCPQRKGLLHHHLTPTHPAPTPPPSFSLHSSISSLNTSRNSPNWDGFSQSFSGVPSSSANHSTSDFKAPLPQPNDPYSSVWNDPSPSPPIPQRFHSMSPSIPPRLPPVSSAPSIDSSTSSNNVPKIPPRPKYVNL</sequence>
<dbReference type="Pfam" id="PF22669">
    <property type="entry name" value="Exo_endo_phos2"/>
    <property type="match status" value="1"/>
</dbReference>
<evidence type="ECO:0000313" key="5">
    <source>
        <dbReference type="WBParaSite" id="MBELARI_LOCUS4445"/>
    </source>
</evidence>
<dbReference type="SMART" id="SM01165">
    <property type="entry name" value="DUF1866"/>
    <property type="match status" value="1"/>
</dbReference>
<dbReference type="Proteomes" id="UP000887575">
    <property type="component" value="Unassembled WGS sequence"/>
</dbReference>
<dbReference type="Gene3D" id="3.30.70.330">
    <property type="match status" value="1"/>
</dbReference>
<dbReference type="Gene3D" id="3.60.10.10">
    <property type="entry name" value="Endonuclease/exonuclease/phosphatase"/>
    <property type="match status" value="1"/>
</dbReference>
<feature type="domain" description="Inositol polyphosphate-related phosphatase" evidence="2">
    <location>
        <begin position="56"/>
        <end position="374"/>
    </location>
</feature>
<dbReference type="GO" id="GO:0048488">
    <property type="term" value="P:synaptic vesicle endocytosis"/>
    <property type="evidence" value="ECO:0007669"/>
    <property type="project" value="TreeGrafter"/>
</dbReference>
<name>A0AAF3FBW1_9BILA</name>
<accession>A0AAF3FBW1</accession>
<dbReference type="GO" id="GO:0098793">
    <property type="term" value="C:presynapse"/>
    <property type="evidence" value="ECO:0007669"/>
    <property type="project" value="GOC"/>
</dbReference>
<dbReference type="SUPFAM" id="SSF56219">
    <property type="entry name" value="DNase I-like"/>
    <property type="match status" value="1"/>
</dbReference>
<dbReference type="InterPro" id="IPR000300">
    <property type="entry name" value="IPPc"/>
</dbReference>
<reference evidence="5" key="1">
    <citation type="submission" date="2024-02" db="UniProtKB">
        <authorList>
            <consortium name="WormBaseParasite"/>
        </authorList>
    </citation>
    <scope>IDENTIFICATION</scope>
</reference>
<feature type="region of interest" description="Disordered" evidence="1">
    <location>
        <begin position="517"/>
        <end position="546"/>
    </location>
</feature>
<feature type="compositionally biased region" description="Pro residues" evidence="1">
    <location>
        <begin position="703"/>
        <end position="713"/>
    </location>
</feature>
<dbReference type="PANTHER" id="PTHR11200">
    <property type="entry name" value="INOSITOL 5-PHOSPHATASE"/>
    <property type="match status" value="1"/>
</dbReference>
<keyword evidence="4" id="KW-1185">Reference proteome</keyword>
<evidence type="ECO:0000256" key="1">
    <source>
        <dbReference type="SAM" id="MobiDB-lite"/>
    </source>
</evidence>
<protein>
    <submittedName>
        <fullName evidence="5">Phosphoinositide 5-phosphatase</fullName>
    </submittedName>
</protein>
<organism evidence="4 5">
    <name type="scientific">Mesorhabditis belari</name>
    <dbReference type="NCBI Taxonomy" id="2138241"/>
    <lineage>
        <taxon>Eukaryota</taxon>
        <taxon>Metazoa</taxon>
        <taxon>Ecdysozoa</taxon>
        <taxon>Nematoda</taxon>
        <taxon>Chromadorea</taxon>
        <taxon>Rhabditida</taxon>
        <taxon>Rhabditina</taxon>
        <taxon>Rhabditomorpha</taxon>
        <taxon>Rhabditoidea</taxon>
        <taxon>Rhabditidae</taxon>
        <taxon>Mesorhabditinae</taxon>
        <taxon>Mesorhabditis</taxon>
    </lineage>
</organism>
<feature type="domain" description="Synaptojanin-1/2 RNA recognition motif" evidence="3">
    <location>
        <begin position="367"/>
        <end position="495"/>
    </location>
</feature>
<dbReference type="InterPro" id="IPR046985">
    <property type="entry name" value="IP5"/>
</dbReference>
<dbReference type="WBParaSite" id="MBELARI_LOCUS4445">
    <property type="protein sequence ID" value="MBELARI_LOCUS4445"/>
    <property type="gene ID" value="MBELARI_LOCUS4445"/>
</dbReference>
<evidence type="ECO:0000259" key="2">
    <source>
        <dbReference type="SMART" id="SM00128"/>
    </source>
</evidence>
<evidence type="ECO:0000259" key="3">
    <source>
        <dbReference type="SMART" id="SM01165"/>
    </source>
</evidence>
<feature type="region of interest" description="Disordered" evidence="1">
    <location>
        <begin position="586"/>
        <end position="713"/>
    </location>
</feature>
<dbReference type="GO" id="GO:0046856">
    <property type="term" value="P:phosphatidylinositol dephosphorylation"/>
    <property type="evidence" value="ECO:0007669"/>
    <property type="project" value="InterPro"/>
</dbReference>
<dbReference type="Pfam" id="PF08952">
    <property type="entry name" value="DUF1866"/>
    <property type="match status" value="1"/>
</dbReference>
<dbReference type="PANTHER" id="PTHR11200:SF257">
    <property type="entry name" value="PHOSPHOINOSITIDE 5-PHOSPHATASE"/>
    <property type="match status" value="1"/>
</dbReference>
<proteinExistence type="predicted"/>
<dbReference type="InterPro" id="IPR015047">
    <property type="entry name" value="SYNJ1/2_RRM"/>
</dbReference>
<feature type="compositionally biased region" description="Low complexity" evidence="1">
    <location>
        <begin position="604"/>
        <end position="636"/>
    </location>
</feature>
<feature type="compositionally biased region" description="Low complexity" evidence="1">
    <location>
        <begin position="685"/>
        <end position="698"/>
    </location>
</feature>
<dbReference type="AlphaFoldDB" id="A0AAF3FBW1"/>
<dbReference type="InterPro" id="IPR012677">
    <property type="entry name" value="Nucleotide-bd_a/b_plait_sf"/>
</dbReference>